<comment type="caution">
    <text evidence="1">The sequence shown here is derived from an EMBL/GenBank/DDBJ whole genome shotgun (WGS) entry which is preliminary data.</text>
</comment>
<dbReference type="EMBL" id="VOHS01000035">
    <property type="protein sequence ID" value="TWV96266.1"/>
    <property type="molecule type" value="Genomic_DNA"/>
</dbReference>
<evidence type="ECO:0000313" key="1">
    <source>
        <dbReference type="EMBL" id="TWV96266.1"/>
    </source>
</evidence>
<dbReference type="Proteomes" id="UP000318815">
    <property type="component" value="Unassembled WGS sequence"/>
</dbReference>
<reference evidence="1 2" key="1">
    <citation type="submission" date="2019-08" db="EMBL/GenBank/DDBJ databases">
        <title>Whole genome sequencing of chitin degrading bacteria Chitinophaga pinensis YS16.</title>
        <authorList>
            <person name="Singh R.P."/>
            <person name="Manchanda G."/>
            <person name="Maurya I.K."/>
            <person name="Joshi N.K."/>
            <person name="Srivastava A.K."/>
        </authorList>
    </citation>
    <scope>NUCLEOTIDE SEQUENCE [LARGE SCALE GENOMIC DNA]</scope>
    <source>
        <strain evidence="1 2">YS-16</strain>
    </source>
</reference>
<proteinExistence type="predicted"/>
<dbReference type="RefSeq" id="WP_146307385.1">
    <property type="nucleotide sequence ID" value="NZ_VOHS01000035.1"/>
</dbReference>
<dbReference type="OrthoDB" id="9151249at2"/>
<evidence type="ECO:0008006" key="3">
    <source>
        <dbReference type="Google" id="ProtNLM"/>
    </source>
</evidence>
<protein>
    <recommendedName>
        <fullName evidence="3">DUF695 domain-containing protein</fullName>
    </recommendedName>
</protein>
<accession>A0A5C6LP24</accession>
<keyword evidence="2" id="KW-1185">Reference proteome</keyword>
<organism evidence="1 2">
    <name type="scientific">Chitinophaga pinensis</name>
    <dbReference type="NCBI Taxonomy" id="79329"/>
    <lineage>
        <taxon>Bacteria</taxon>
        <taxon>Pseudomonadati</taxon>
        <taxon>Bacteroidota</taxon>
        <taxon>Chitinophagia</taxon>
        <taxon>Chitinophagales</taxon>
        <taxon>Chitinophagaceae</taxon>
        <taxon>Chitinophaga</taxon>
    </lineage>
</organism>
<dbReference type="AlphaFoldDB" id="A0A5C6LP24"/>
<sequence>MLRSNDAAKFWKWFTERNDDFRFFREMEQDEIVVLFDELTEKLHLYCTSLFFEMRVDEWNGGELVITANCDEAFFDDAEYLVTQAPELERWKFTALIQADPESARIEYADLELSAENMWFSAVEDPEYPAKLDVVVHIDDYEYLKQNENLDDAVFILLQSLLGEKSFAENINVYIVRELPEGMPASDFPTLDTLPAYIAYLKSERNTALGNMS</sequence>
<name>A0A5C6LP24_9BACT</name>
<gene>
    <name evidence="1" type="ORF">FEF09_23615</name>
</gene>
<evidence type="ECO:0000313" key="2">
    <source>
        <dbReference type="Proteomes" id="UP000318815"/>
    </source>
</evidence>